<dbReference type="EMBL" id="GL870964">
    <property type="protein sequence ID" value="EGC39053.1"/>
    <property type="molecule type" value="Genomic_DNA"/>
</dbReference>
<evidence type="ECO:0000259" key="7">
    <source>
        <dbReference type="Pfam" id="PF08100"/>
    </source>
</evidence>
<dbReference type="VEuPathDB" id="AmoebaDB:DICPUDRAFT_52923"/>
<dbReference type="Gene3D" id="1.10.10.10">
    <property type="entry name" value="Winged helix-like DNA-binding domain superfamily/Winged helix DNA-binding domain"/>
    <property type="match status" value="1"/>
</dbReference>
<dbReference type="GO" id="GO:0031148">
    <property type="term" value="P:DIF-1 biosynthetic process"/>
    <property type="evidence" value="ECO:0007669"/>
    <property type="project" value="EnsemblProtists"/>
</dbReference>
<name>F0ZAI4_DICPU</name>
<organism evidence="8 9">
    <name type="scientific">Dictyostelium purpureum</name>
    <name type="common">Slime mold</name>
    <dbReference type="NCBI Taxonomy" id="5786"/>
    <lineage>
        <taxon>Eukaryota</taxon>
        <taxon>Amoebozoa</taxon>
        <taxon>Evosea</taxon>
        <taxon>Eumycetozoa</taxon>
        <taxon>Dictyostelia</taxon>
        <taxon>Dictyosteliales</taxon>
        <taxon>Dictyosteliaceae</taxon>
        <taxon>Dictyostelium</taxon>
    </lineage>
</organism>
<dbReference type="GO" id="GO:0030435">
    <property type="term" value="P:sporulation resulting in formation of a cellular spore"/>
    <property type="evidence" value="ECO:0007669"/>
    <property type="project" value="EnsemblProtists"/>
</dbReference>
<feature type="domain" description="O-methyltransferase dimerisation" evidence="7">
    <location>
        <begin position="19"/>
        <end position="96"/>
    </location>
</feature>
<dbReference type="OMA" id="CTEPWTW"/>
<dbReference type="PANTHER" id="PTHR43712:SF2">
    <property type="entry name" value="O-METHYLTRANSFERASE CICE"/>
    <property type="match status" value="1"/>
</dbReference>
<dbReference type="GO" id="GO:0032259">
    <property type="term" value="P:methylation"/>
    <property type="evidence" value="ECO:0000318"/>
    <property type="project" value="GO_Central"/>
</dbReference>
<evidence type="ECO:0000256" key="5">
    <source>
        <dbReference type="PIRSR" id="PIRSR005739-1"/>
    </source>
</evidence>
<keyword evidence="9" id="KW-1185">Reference proteome</keyword>
<dbReference type="FunCoup" id="F0ZAI4">
    <property type="interactions" value="2"/>
</dbReference>
<dbReference type="InParanoid" id="F0ZAI4"/>
<dbReference type="Proteomes" id="UP000001064">
    <property type="component" value="Unassembled WGS sequence"/>
</dbReference>
<accession>F0ZAI4</accession>
<dbReference type="GO" id="GO:0031288">
    <property type="term" value="P:sorocarp morphogenesis"/>
    <property type="evidence" value="ECO:0007669"/>
    <property type="project" value="EnsemblProtists"/>
</dbReference>
<evidence type="ECO:0000256" key="3">
    <source>
        <dbReference type="ARBA" id="ARBA00022691"/>
    </source>
</evidence>
<evidence type="ECO:0000256" key="4">
    <source>
        <dbReference type="ARBA" id="ARBA00052858"/>
    </source>
</evidence>
<dbReference type="SMR" id="F0ZAI4"/>
<dbReference type="Pfam" id="PF00891">
    <property type="entry name" value="Methyltransf_2"/>
    <property type="match status" value="1"/>
</dbReference>
<dbReference type="Pfam" id="PF08100">
    <property type="entry name" value="Dimerisation"/>
    <property type="match status" value="1"/>
</dbReference>
<dbReference type="InterPro" id="IPR036388">
    <property type="entry name" value="WH-like_DNA-bd_sf"/>
</dbReference>
<reference evidence="9" key="1">
    <citation type="journal article" date="2011" name="Genome Biol.">
        <title>Comparative genomics of the social amoebae Dictyostelium discoideum and Dictyostelium purpureum.</title>
        <authorList>
            <consortium name="US DOE Joint Genome Institute (JGI-PGF)"/>
            <person name="Sucgang R."/>
            <person name="Kuo A."/>
            <person name="Tian X."/>
            <person name="Salerno W."/>
            <person name="Parikh A."/>
            <person name="Feasley C.L."/>
            <person name="Dalin E."/>
            <person name="Tu H."/>
            <person name="Huang E."/>
            <person name="Barry K."/>
            <person name="Lindquist E."/>
            <person name="Shapiro H."/>
            <person name="Bruce D."/>
            <person name="Schmutz J."/>
            <person name="Salamov A."/>
            <person name="Fey P."/>
            <person name="Gaudet P."/>
            <person name="Anjard C."/>
            <person name="Babu M.M."/>
            <person name="Basu S."/>
            <person name="Bushmanova Y."/>
            <person name="van der Wel H."/>
            <person name="Katoh-Kurasawa M."/>
            <person name="Dinh C."/>
            <person name="Coutinho P.M."/>
            <person name="Saito T."/>
            <person name="Elias M."/>
            <person name="Schaap P."/>
            <person name="Kay R.R."/>
            <person name="Henrissat B."/>
            <person name="Eichinger L."/>
            <person name="Rivero F."/>
            <person name="Putnam N.H."/>
            <person name="West C.M."/>
            <person name="Loomis W.F."/>
            <person name="Chisholm R.L."/>
            <person name="Shaulsky G."/>
            <person name="Strassmann J.E."/>
            <person name="Queller D.C."/>
            <person name="Kuspa A."/>
            <person name="Grigoriev I.V."/>
        </authorList>
    </citation>
    <scope>NUCLEOTIDE SEQUENCE [LARGE SCALE GENOMIC DNA]</scope>
    <source>
        <strain evidence="9">QSDP1</strain>
    </source>
</reference>
<dbReference type="GO" id="GO:0045595">
    <property type="term" value="P:regulation of cell differentiation"/>
    <property type="evidence" value="ECO:0007669"/>
    <property type="project" value="EnsemblProtists"/>
</dbReference>
<dbReference type="PIRSF" id="PIRSF005739">
    <property type="entry name" value="O-mtase"/>
    <property type="match status" value="1"/>
</dbReference>
<dbReference type="eggNOG" id="KOG3178">
    <property type="taxonomic scope" value="Eukaryota"/>
</dbReference>
<dbReference type="RefSeq" id="XP_003284403.1">
    <property type="nucleotide sequence ID" value="XM_003284355.1"/>
</dbReference>
<evidence type="ECO:0000259" key="6">
    <source>
        <dbReference type="Pfam" id="PF00891"/>
    </source>
</evidence>
<dbReference type="GO" id="GO:0046983">
    <property type="term" value="F:protein dimerization activity"/>
    <property type="evidence" value="ECO:0007669"/>
    <property type="project" value="InterPro"/>
</dbReference>
<keyword evidence="3" id="KW-0949">S-adenosyl-L-methionine</keyword>
<dbReference type="PANTHER" id="PTHR43712">
    <property type="entry name" value="PUTATIVE (AFU_ORTHOLOGUE AFUA_4G14580)-RELATED"/>
    <property type="match status" value="1"/>
</dbReference>
<dbReference type="PROSITE" id="PS51683">
    <property type="entry name" value="SAM_OMT_II"/>
    <property type="match status" value="1"/>
</dbReference>
<dbReference type="InterPro" id="IPR029063">
    <property type="entry name" value="SAM-dependent_MTases_sf"/>
</dbReference>
<dbReference type="SUPFAM" id="SSF53335">
    <property type="entry name" value="S-adenosyl-L-methionine-dependent methyltransferases"/>
    <property type="match status" value="1"/>
</dbReference>
<keyword evidence="2" id="KW-0808">Transferase</keyword>
<evidence type="ECO:0000256" key="2">
    <source>
        <dbReference type="ARBA" id="ARBA00022679"/>
    </source>
</evidence>
<gene>
    <name evidence="8" type="ORF">DICPUDRAFT_52923</name>
</gene>
<dbReference type="OrthoDB" id="16076at2759"/>
<comment type="catalytic activity">
    <reaction evidence="4">
        <text>(3,5-dichloro-2,4,6-trihydroxyphenyl)hexan-1-one + S-adenosyl-L-methionine = 1-(3,5-dichloro-2,6-dihydroxy-4-methoxyphenyl)hexan-1-one + S-adenosyl-L-homocysteine + H(+)</text>
        <dbReference type="Rhea" id="RHEA:48396"/>
        <dbReference type="ChEBI" id="CHEBI:15378"/>
        <dbReference type="ChEBI" id="CHEBI:57856"/>
        <dbReference type="ChEBI" id="CHEBI:59789"/>
        <dbReference type="ChEBI" id="CHEBI:90397"/>
        <dbReference type="ChEBI" id="CHEBI:90398"/>
    </reaction>
</comment>
<dbReference type="GeneID" id="10506079"/>
<dbReference type="SUPFAM" id="SSF46785">
    <property type="entry name" value="Winged helix' DNA-binding domain"/>
    <property type="match status" value="1"/>
</dbReference>
<feature type="active site" description="Proton acceptor" evidence="5">
    <location>
        <position position="256"/>
    </location>
</feature>
<dbReference type="GO" id="GO:0008757">
    <property type="term" value="F:S-adenosylmethionine-dependent methyltransferase activity"/>
    <property type="evidence" value="ECO:0000318"/>
    <property type="project" value="GO_Central"/>
</dbReference>
<evidence type="ECO:0000313" key="9">
    <source>
        <dbReference type="Proteomes" id="UP000001064"/>
    </source>
</evidence>
<dbReference type="InterPro" id="IPR012967">
    <property type="entry name" value="COMT_dimerisation"/>
</dbReference>
<dbReference type="FunFam" id="1.10.10.10:FF:001273">
    <property type="entry name" value="Des-methyl DIF-1 methyltransferase A"/>
    <property type="match status" value="1"/>
</dbReference>
<dbReference type="InterPro" id="IPR001077">
    <property type="entry name" value="COMT_C"/>
</dbReference>
<evidence type="ECO:0000313" key="8">
    <source>
        <dbReference type="EMBL" id="EGC39053.1"/>
    </source>
</evidence>
<dbReference type="GO" id="GO:0031149">
    <property type="term" value="P:sorocarp stalk cell differentiation"/>
    <property type="evidence" value="ECO:0007669"/>
    <property type="project" value="EnsemblProtists"/>
</dbReference>
<dbReference type="GO" id="GO:0010623">
    <property type="term" value="P:programmed cell death involved in cell development"/>
    <property type="evidence" value="ECO:0007669"/>
    <property type="project" value="EnsemblProtists"/>
</dbReference>
<evidence type="ECO:0008006" key="10">
    <source>
        <dbReference type="Google" id="ProtNLM"/>
    </source>
</evidence>
<dbReference type="InterPro" id="IPR016461">
    <property type="entry name" value="COMT-like"/>
</dbReference>
<dbReference type="FunFam" id="3.40.50.150:FF:000407">
    <property type="entry name" value="O-methyltransferase 4"/>
    <property type="match status" value="1"/>
</dbReference>
<sequence length="348" mass="39912">MISNDDYLMDIKDRDFLLEVAIGYTKSISLSIALKLNIPQLLQSGPKSCEELAKITNTHSENLYRLLRTLSTIGIFIEDEEKDGVFSNSRLSLLLTNTSNSSWINNIYLQSHPNVIKSFMYLEKTIETGESHGMTSQGFSSAWEMFELDTKLKSYFHNTMTCFTQDEINTILKYIDFNEFESVVDLGGSTGVLLKAIAKSKNGIKVRSFTNFDLPHVISQNKQDCEDDRYSDVSGDFFILDSIPKADCYTLKFILHMFNDDKVLSLLENLKRSIDKNGKVYIFDHIVQPKNTPSAPFYFDLQMILNFNGKERSVKEWKDVIDRSPFKINSIRVLSDNKRMSLIELSLK</sequence>
<dbReference type="GO" id="GO:0008171">
    <property type="term" value="F:O-methyltransferase activity"/>
    <property type="evidence" value="ECO:0000318"/>
    <property type="project" value="GO_Central"/>
</dbReference>
<dbReference type="AlphaFoldDB" id="F0ZAI4"/>
<evidence type="ECO:0000256" key="1">
    <source>
        <dbReference type="ARBA" id="ARBA00022603"/>
    </source>
</evidence>
<dbReference type="Gene3D" id="3.40.50.150">
    <property type="entry name" value="Vaccinia Virus protein VP39"/>
    <property type="match status" value="1"/>
</dbReference>
<keyword evidence="1" id="KW-0489">Methyltransferase</keyword>
<protein>
    <recommendedName>
        <fullName evidence="10">O-methyltransferase domain-containing protein</fullName>
    </recommendedName>
</protein>
<dbReference type="STRING" id="5786.F0ZAI4"/>
<proteinExistence type="predicted"/>
<dbReference type="KEGG" id="dpp:DICPUDRAFT_52923"/>
<feature type="domain" description="O-methyltransferase C-terminal" evidence="6">
    <location>
        <begin position="121"/>
        <end position="326"/>
    </location>
</feature>
<dbReference type="InterPro" id="IPR036390">
    <property type="entry name" value="WH_DNA-bd_sf"/>
</dbReference>